<organism evidence="1 2">
    <name type="scientific">Thalictrum thalictroides</name>
    <name type="common">Rue-anemone</name>
    <name type="synonym">Anemone thalictroides</name>
    <dbReference type="NCBI Taxonomy" id="46969"/>
    <lineage>
        <taxon>Eukaryota</taxon>
        <taxon>Viridiplantae</taxon>
        <taxon>Streptophyta</taxon>
        <taxon>Embryophyta</taxon>
        <taxon>Tracheophyta</taxon>
        <taxon>Spermatophyta</taxon>
        <taxon>Magnoliopsida</taxon>
        <taxon>Ranunculales</taxon>
        <taxon>Ranunculaceae</taxon>
        <taxon>Thalictroideae</taxon>
        <taxon>Thalictrum</taxon>
    </lineage>
</organism>
<dbReference type="AlphaFoldDB" id="A0A7J6V9Y6"/>
<evidence type="ECO:0000313" key="1">
    <source>
        <dbReference type="EMBL" id="KAF5181904.1"/>
    </source>
</evidence>
<reference evidence="1 2" key="1">
    <citation type="submission" date="2020-06" db="EMBL/GenBank/DDBJ databases">
        <title>Transcriptomic and genomic resources for Thalictrum thalictroides and T. hernandezii: Facilitating candidate gene discovery in an emerging model plant lineage.</title>
        <authorList>
            <person name="Arias T."/>
            <person name="Riano-Pachon D.M."/>
            <person name="Di Stilio V.S."/>
        </authorList>
    </citation>
    <scope>NUCLEOTIDE SEQUENCE [LARGE SCALE GENOMIC DNA]</scope>
    <source>
        <strain evidence="2">cv. WT478/WT964</strain>
        <tissue evidence="1">Leaves</tissue>
    </source>
</reference>
<comment type="caution">
    <text evidence="1">The sequence shown here is derived from an EMBL/GenBank/DDBJ whole genome shotgun (WGS) entry which is preliminary data.</text>
</comment>
<name>A0A7J6V9Y6_THATH</name>
<dbReference type="Proteomes" id="UP000554482">
    <property type="component" value="Unassembled WGS sequence"/>
</dbReference>
<gene>
    <name evidence="1" type="ORF">FRX31_028508</name>
</gene>
<keyword evidence="2" id="KW-1185">Reference proteome</keyword>
<accession>A0A7J6V9Y6</accession>
<evidence type="ECO:0000313" key="2">
    <source>
        <dbReference type="Proteomes" id="UP000554482"/>
    </source>
</evidence>
<sequence length="124" mass="14059">MQRTTSSGSALVKLFDNNIDRVVAVNCGPPSPRKQAIKRVRDDEDLSFKKKELETKQQKICCETEIESNPRVTSYEKEISSIMDSESSHHAYIVQEHIPTRESTRKRGAFDDHILEVQVLAIGS</sequence>
<proteinExistence type="predicted"/>
<dbReference type="EMBL" id="JABWDY010035587">
    <property type="protein sequence ID" value="KAF5181904.1"/>
    <property type="molecule type" value="Genomic_DNA"/>
</dbReference>
<protein>
    <submittedName>
        <fullName evidence="1">Uncharacterized protein</fullName>
    </submittedName>
</protein>